<evidence type="ECO:0000313" key="2">
    <source>
        <dbReference type="EMBL" id="KOX89030.1"/>
    </source>
</evidence>
<name>A0A0N0BL57_THEAQ</name>
<feature type="signal peptide" evidence="1">
    <location>
        <begin position="1"/>
        <end position="19"/>
    </location>
</feature>
<dbReference type="PROSITE" id="PS51257">
    <property type="entry name" value="PROKAR_LIPOPROTEIN"/>
    <property type="match status" value="1"/>
</dbReference>
<keyword evidence="1" id="KW-0732">Signal</keyword>
<accession>A0A0N0BL57</accession>
<gene>
    <name evidence="2" type="ORF">BVI061214_00175</name>
</gene>
<evidence type="ECO:0008006" key="4">
    <source>
        <dbReference type="Google" id="ProtNLM"/>
    </source>
</evidence>
<evidence type="ECO:0000313" key="3">
    <source>
        <dbReference type="Proteomes" id="UP000037685"/>
    </source>
</evidence>
<sequence>MKGMAKTKVLLPLAALLLAACNNLPGLQPKPFTGTLDLPSPLQTVAPGGQVQVPVRVAFNDSRVASVTLTVRLADPCAKGTSYCPGWDASRYPGVSHPTESYTLTPASPSATLTFQVDSAAPPQGPFKYELVLSGRDASGKVWEEVVPFYLRILRPGETSAMEYWNFWRDYMGYAPVREDPEWSFKAWLHGRYLAMNADRNPFGHDEDLSYPFSSPEGREAGRRGNVGGGYEVVPSSTPADQVPWPVESRLFNGWVALPFHRLGMIFPLTSAGGFGLYRDRVPYSGYSGWDLLRNVSTLPISESNNPNPASGFQLFPVPDKVVPVNPTYYYEWPSPTEPCAHPDQNPDPPYLSHPGLDWTQQPYGLPLSISMFAPGPNDTRVLQARLVRLSDGQELPVCGYGSLQFWNQDAFARDWGKSILKGYSSVFVVPRYPLDPGEAYRAEVRAVFGGTEKTFIWSFRVAPQDDLFPLRLSP</sequence>
<feature type="chain" id="PRO_5005844992" description="CAP domain-containing protein" evidence="1">
    <location>
        <begin position="20"/>
        <end position="475"/>
    </location>
</feature>
<dbReference type="EMBL" id="LHCI01000106">
    <property type="protein sequence ID" value="KOX89030.1"/>
    <property type="molecule type" value="Genomic_DNA"/>
</dbReference>
<reference evidence="2 3" key="1">
    <citation type="submission" date="2015-07" db="EMBL/GenBank/DDBJ databases">
        <authorList>
            <person name="Noorani M."/>
        </authorList>
    </citation>
    <scope>NUCLEOTIDE SEQUENCE [LARGE SCALE GENOMIC DNA]</scope>
    <source>
        <strain evidence="3">ATCC 25104 / DSM 625 / JCM 10724 / NBRC 103206 / NCIMB 11243 / YT-1</strain>
    </source>
</reference>
<dbReference type="AlphaFoldDB" id="A0A0N0BL57"/>
<dbReference type="Proteomes" id="UP000037685">
    <property type="component" value="Unassembled WGS sequence"/>
</dbReference>
<evidence type="ECO:0000256" key="1">
    <source>
        <dbReference type="SAM" id="SignalP"/>
    </source>
</evidence>
<proteinExistence type="predicted"/>
<comment type="caution">
    <text evidence="2">The sequence shown here is derived from an EMBL/GenBank/DDBJ whole genome shotgun (WGS) entry which is preliminary data.</text>
</comment>
<dbReference type="PATRIC" id="fig|271.14.peg.267"/>
<organism evidence="2 3">
    <name type="scientific">Thermus aquaticus</name>
    <dbReference type="NCBI Taxonomy" id="271"/>
    <lineage>
        <taxon>Bacteria</taxon>
        <taxon>Thermotogati</taxon>
        <taxon>Deinococcota</taxon>
        <taxon>Deinococci</taxon>
        <taxon>Thermales</taxon>
        <taxon>Thermaceae</taxon>
        <taxon>Thermus</taxon>
    </lineage>
</organism>
<protein>
    <recommendedName>
        <fullName evidence="4">CAP domain-containing protein</fullName>
    </recommendedName>
</protein>